<dbReference type="EMBL" id="CM000619">
    <property type="protein sequence ID" value="EEC45531.1"/>
    <property type="molecule type" value="Genomic_DNA"/>
</dbReference>
<reference evidence="2 3" key="1">
    <citation type="journal article" date="2008" name="Nature">
        <title>The Phaeodactylum genome reveals the evolutionary history of diatom genomes.</title>
        <authorList>
            <person name="Bowler C."/>
            <person name="Allen A.E."/>
            <person name="Badger J.H."/>
            <person name="Grimwood J."/>
            <person name="Jabbari K."/>
            <person name="Kuo A."/>
            <person name="Maheswari U."/>
            <person name="Martens C."/>
            <person name="Maumus F."/>
            <person name="Otillar R.P."/>
            <person name="Rayko E."/>
            <person name="Salamov A."/>
            <person name="Vandepoele K."/>
            <person name="Beszteri B."/>
            <person name="Gruber A."/>
            <person name="Heijde M."/>
            <person name="Katinka M."/>
            <person name="Mock T."/>
            <person name="Valentin K."/>
            <person name="Verret F."/>
            <person name="Berges J.A."/>
            <person name="Brownlee C."/>
            <person name="Cadoret J.P."/>
            <person name="Chiovitti A."/>
            <person name="Choi C.J."/>
            <person name="Coesel S."/>
            <person name="De Martino A."/>
            <person name="Detter J.C."/>
            <person name="Durkin C."/>
            <person name="Falciatore A."/>
            <person name="Fournet J."/>
            <person name="Haruta M."/>
            <person name="Huysman M.J."/>
            <person name="Jenkins B.D."/>
            <person name="Jiroutova K."/>
            <person name="Jorgensen R.E."/>
            <person name="Joubert Y."/>
            <person name="Kaplan A."/>
            <person name="Kroger N."/>
            <person name="Kroth P.G."/>
            <person name="La Roche J."/>
            <person name="Lindquist E."/>
            <person name="Lommer M."/>
            <person name="Martin-Jezequel V."/>
            <person name="Lopez P.J."/>
            <person name="Lucas S."/>
            <person name="Mangogna M."/>
            <person name="McGinnis K."/>
            <person name="Medlin L.K."/>
            <person name="Montsant A."/>
            <person name="Oudot-Le Secq M.P."/>
            <person name="Napoli C."/>
            <person name="Obornik M."/>
            <person name="Parker M.S."/>
            <person name="Petit J.L."/>
            <person name="Porcel B.M."/>
            <person name="Poulsen N."/>
            <person name="Robison M."/>
            <person name="Rychlewski L."/>
            <person name="Rynearson T.A."/>
            <person name="Schmutz J."/>
            <person name="Shapiro H."/>
            <person name="Siaut M."/>
            <person name="Stanley M."/>
            <person name="Sussman M.R."/>
            <person name="Taylor A.R."/>
            <person name="Vardi A."/>
            <person name="von Dassow P."/>
            <person name="Vyverman W."/>
            <person name="Willis A."/>
            <person name="Wyrwicz L.S."/>
            <person name="Rokhsar D.S."/>
            <person name="Weissenbach J."/>
            <person name="Armbrust E.V."/>
            <person name="Green B.R."/>
            <person name="Van de Peer Y."/>
            <person name="Grigoriev I.V."/>
        </authorList>
    </citation>
    <scope>NUCLEOTIDE SEQUENCE [LARGE SCALE GENOMIC DNA]</scope>
    <source>
        <strain evidence="2 3">CCAP 1055/1</strain>
    </source>
</reference>
<gene>
    <name evidence="2" type="ORF">PHATRDRAFT_48357</name>
</gene>
<dbReference type="GeneID" id="7203568"/>
<proteinExistence type="predicted"/>
<dbReference type="KEGG" id="pti:PHATRDRAFT_48357"/>
<keyword evidence="1" id="KW-1133">Transmembrane helix</keyword>
<dbReference type="OrthoDB" id="47703at2759"/>
<dbReference type="HOGENOM" id="CLU_552629_0_0_1"/>
<feature type="transmembrane region" description="Helical" evidence="1">
    <location>
        <begin position="443"/>
        <end position="466"/>
    </location>
</feature>
<protein>
    <recommendedName>
        <fullName evidence="4">O-fucosyltransferase family protein</fullName>
    </recommendedName>
</protein>
<keyword evidence="1" id="KW-0812">Transmembrane</keyword>
<dbReference type="RefSeq" id="XP_002182795.1">
    <property type="nucleotide sequence ID" value="XM_002182759.1"/>
</dbReference>
<keyword evidence="1" id="KW-0472">Membrane</keyword>
<dbReference type="PaxDb" id="2850-Phatr48357"/>
<dbReference type="eggNOG" id="ENOG502SQGT">
    <property type="taxonomic scope" value="Eukaryota"/>
</dbReference>
<organism evidence="2 3">
    <name type="scientific">Phaeodactylum tricornutum (strain CCAP 1055/1)</name>
    <dbReference type="NCBI Taxonomy" id="556484"/>
    <lineage>
        <taxon>Eukaryota</taxon>
        <taxon>Sar</taxon>
        <taxon>Stramenopiles</taxon>
        <taxon>Ochrophyta</taxon>
        <taxon>Bacillariophyta</taxon>
        <taxon>Bacillariophyceae</taxon>
        <taxon>Bacillariophycidae</taxon>
        <taxon>Naviculales</taxon>
        <taxon>Phaeodactylaceae</taxon>
        <taxon>Phaeodactylum</taxon>
    </lineage>
</organism>
<sequence length="494" mass="55713">MASSTLSRIDLAKSSNYHHEMRDPLKPRRLIYPEGTSAASTPSRTRRLIRYCRAISVTLGMLSTASFGLNALLLYNSNTPGSTEPSFENILISLLENSKTTVVGGRERDKAVAKGALEFSSHRASSQIPLWRQTGNSSTEALLTTTLPVWMQTYVDWHVETRANLTSQNWNSTRYIFISCLASDTKCGGASDRLQLLPWAVLMAARGNRLLLIRWERPCALEEFLVPKDVDWTVPEWLWQSVQLYSPHPKLLMSGGKPSLRHAQAADLIVAIRQQAHDHGKTFYDELKEDNEAGFYEVFHDVWKAFFQPSPIVQIQIEKTMDDLGLRPRRYIAAHVRQKYHRDKTHDTDHVDNAVRCAYQSRQGVSNTIYFASDSTVATKRAVDFGRYITALANDTVPSSINVVARINVSEPLHLDRGSAYLQNTDSWQSFKPDDFYDVFVDLYLLASSTCVVYGVGGYGLWASLLTTKRCSFRHSSRHCGWEVPSNGSIAHML</sequence>
<name>B7G6V1_PHATC</name>
<keyword evidence="3" id="KW-1185">Reference proteome</keyword>
<evidence type="ECO:0000313" key="3">
    <source>
        <dbReference type="Proteomes" id="UP000000759"/>
    </source>
</evidence>
<dbReference type="Proteomes" id="UP000000759">
    <property type="component" value="Chromosome 17"/>
</dbReference>
<evidence type="ECO:0000313" key="2">
    <source>
        <dbReference type="EMBL" id="EEC45531.1"/>
    </source>
</evidence>
<accession>B7G6V1</accession>
<reference evidence="3" key="2">
    <citation type="submission" date="2008-08" db="EMBL/GenBank/DDBJ databases">
        <authorList>
            <consortium name="Diatom Consortium"/>
            <person name="Grigoriev I."/>
            <person name="Grimwood J."/>
            <person name="Kuo A."/>
            <person name="Otillar R.P."/>
            <person name="Salamov A."/>
            <person name="Detter J.C."/>
            <person name="Lindquist E."/>
            <person name="Shapiro H."/>
            <person name="Lucas S."/>
            <person name="Glavina del Rio T."/>
            <person name="Pitluck S."/>
            <person name="Rokhsar D."/>
            <person name="Bowler C."/>
        </authorList>
    </citation>
    <scope>GENOME REANNOTATION</scope>
    <source>
        <strain evidence="3">CCAP 1055/1</strain>
    </source>
</reference>
<evidence type="ECO:0008006" key="4">
    <source>
        <dbReference type="Google" id="ProtNLM"/>
    </source>
</evidence>
<dbReference type="AlphaFoldDB" id="B7G6V1"/>
<dbReference type="InParanoid" id="B7G6V1"/>
<evidence type="ECO:0000256" key="1">
    <source>
        <dbReference type="SAM" id="Phobius"/>
    </source>
</evidence>